<evidence type="ECO:0000313" key="3">
    <source>
        <dbReference type="Proteomes" id="UP000237271"/>
    </source>
</evidence>
<dbReference type="Proteomes" id="UP000237271">
    <property type="component" value="Unassembled WGS sequence"/>
</dbReference>
<dbReference type="AlphaFoldDB" id="A0A2P4WW92"/>
<keyword evidence="1" id="KW-0732">Signal</keyword>
<name>A0A2P4WW92_9STRA</name>
<dbReference type="EMBL" id="NCKW01020651">
    <property type="protein sequence ID" value="POM57549.1"/>
    <property type="molecule type" value="Genomic_DNA"/>
</dbReference>
<reference evidence="2 3" key="1">
    <citation type="journal article" date="2017" name="Genome Biol. Evol.">
        <title>Phytophthora megakarya and P. palmivora, closely related causal agents of cacao black pod rot, underwent increases in genome sizes and gene numbers by different mechanisms.</title>
        <authorList>
            <person name="Ali S.S."/>
            <person name="Shao J."/>
            <person name="Lary D.J."/>
            <person name="Kronmiller B."/>
            <person name="Shen D."/>
            <person name="Strem M.D."/>
            <person name="Amoako-Attah I."/>
            <person name="Akrofi A.Y."/>
            <person name="Begoude B.A."/>
            <person name="Ten Hoopen G.M."/>
            <person name="Coulibaly K."/>
            <person name="Kebe B.I."/>
            <person name="Melnick R.L."/>
            <person name="Guiltinan M.J."/>
            <person name="Tyler B.M."/>
            <person name="Meinhardt L.W."/>
            <person name="Bailey B.A."/>
        </authorList>
    </citation>
    <scope>NUCLEOTIDE SEQUENCE [LARGE SCALE GENOMIC DNA]</scope>
    <source>
        <strain evidence="3">sbr112.9</strain>
    </source>
</reference>
<evidence type="ECO:0000313" key="2">
    <source>
        <dbReference type="EMBL" id="POM57549.1"/>
    </source>
</evidence>
<dbReference type="OrthoDB" id="10249031at2759"/>
<organism evidence="2 3">
    <name type="scientific">Phytophthora palmivora</name>
    <dbReference type="NCBI Taxonomy" id="4796"/>
    <lineage>
        <taxon>Eukaryota</taxon>
        <taxon>Sar</taxon>
        <taxon>Stramenopiles</taxon>
        <taxon>Oomycota</taxon>
        <taxon>Peronosporomycetes</taxon>
        <taxon>Peronosporales</taxon>
        <taxon>Peronosporaceae</taxon>
        <taxon>Phytophthora</taxon>
    </lineage>
</organism>
<dbReference type="Pfam" id="PF16683">
    <property type="entry name" value="TGase_elicitor"/>
    <property type="match status" value="1"/>
</dbReference>
<sequence length="432" mass="48277">MVFKPSTFLVLAVVTFVTLQVQHAGASSLEYDPYTTCTSYDIGDKNFPGRGSEIEDDGACTVTVPEDPNRPSSRKLEEIYGDDIAELEAYFGTPLERKLKNLPTSAVYTQSPWAGSNWPTYLDSMNYEWNKGEPSPAEKYATAFGLNMTTFKDSVSFQNGINSLKKRIECTTDKECFDPDVDTLGGCIPTWYGMGHAWAPAAIDEKEPNCPVTYNDVTFQSMDIKALLTDVYYDANISSVFTGSRYVGYNDSIDEYGSHTDYSYCDLNPGYFHIASANLLGLLNTTFIIDREAGTEVWNQPVVSFEVYEQTIMATEKAAEAFYKLDKYMWNPNATSIVYIKSHLSWVNTDSVLAPSQNEDLTVRGDFTYLLELNDKEEIIGGEWLNGSNNNHPDFLWFAKSMPAANTVTSIGLRYSDVKMLLDKAVVCSESI</sequence>
<evidence type="ECO:0008006" key="4">
    <source>
        <dbReference type="Google" id="ProtNLM"/>
    </source>
</evidence>
<protein>
    <recommendedName>
        <fullName evidence="4">Transglutaminase elicitor-like protein</fullName>
    </recommendedName>
</protein>
<keyword evidence="3" id="KW-1185">Reference proteome</keyword>
<dbReference type="InterPro" id="IPR032048">
    <property type="entry name" value="TGase_elicitor"/>
</dbReference>
<proteinExistence type="predicted"/>
<gene>
    <name evidence="2" type="ORF">PHPALM_37919</name>
</gene>
<comment type="caution">
    <text evidence="2">The sequence shown here is derived from an EMBL/GenBank/DDBJ whole genome shotgun (WGS) entry which is preliminary data.</text>
</comment>
<feature type="chain" id="PRO_5015132022" description="Transglutaminase elicitor-like protein" evidence="1">
    <location>
        <begin position="27"/>
        <end position="432"/>
    </location>
</feature>
<evidence type="ECO:0000256" key="1">
    <source>
        <dbReference type="SAM" id="SignalP"/>
    </source>
</evidence>
<dbReference type="Gene3D" id="3.30.40.240">
    <property type="entry name" value="Transglutaminase elicitor, body domain"/>
    <property type="match status" value="1"/>
</dbReference>
<feature type="signal peptide" evidence="1">
    <location>
        <begin position="1"/>
        <end position="26"/>
    </location>
</feature>
<accession>A0A2P4WW92</accession>
<dbReference type="GO" id="GO:0016755">
    <property type="term" value="F:aminoacyltransferase activity"/>
    <property type="evidence" value="ECO:0007669"/>
    <property type="project" value="InterPro"/>
</dbReference>